<dbReference type="AlphaFoldDB" id="A0A4Z2EBU0"/>
<name>A0A4Z2EBU0_9TELE</name>
<dbReference type="EMBL" id="SRLO01011159">
    <property type="protein sequence ID" value="TNN26014.1"/>
    <property type="molecule type" value="Genomic_DNA"/>
</dbReference>
<comment type="caution">
    <text evidence="1">The sequence shown here is derived from an EMBL/GenBank/DDBJ whole genome shotgun (WGS) entry which is preliminary data.</text>
</comment>
<proteinExistence type="predicted"/>
<gene>
    <name evidence="1" type="ORF">EYF80_063850</name>
</gene>
<organism evidence="1 2">
    <name type="scientific">Liparis tanakae</name>
    <name type="common">Tanaka's snailfish</name>
    <dbReference type="NCBI Taxonomy" id="230148"/>
    <lineage>
        <taxon>Eukaryota</taxon>
        <taxon>Metazoa</taxon>
        <taxon>Chordata</taxon>
        <taxon>Craniata</taxon>
        <taxon>Vertebrata</taxon>
        <taxon>Euteleostomi</taxon>
        <taxon>Actinopterygii</taxon>
        <taxon>Neopterygii</taxon>
        <taxon>Teleostei</taxon>
        <taxon>Neoteleostei</taxon>
        <taxon>Acanthomorphata</taxon>
        <taxon>Eupercaria</taxon>
        <taxon>Perciformes</taxon>
        <taxon>Cottioidei</taxon>
        <taxon>Cottales</taxon>
        <taxon>Liparidae</taxon>
        <taxon>Liparis</taxon>
    </lineage>
</organism>
<dbReference type="Proteomes" id="UP000314294">
    <property type="component" value="Unassembled WGS sequence"/>
</dbReference>
<evidence type="ECO:0000313" key="2">
    <source>
        <dbReference type="Proteomes" id="UP000314294"/>
    </source>
</evidence>
<keyword evidence="2" id="KW-1185">Reference proteome</keyword>
<evidence type="ECO:0000313" key="1">
    <source>
        <dbReference type="EMBL" id="TNN26014.1"/>
    </source>
</evidence>
<accession>A0A4Z2EBU0</accession>
<sequence length="83" mass="8744">MLCVCLVVRSKRQKEENMKAAGGRSVTRKKNKKISLRAEKIPPWSSGPAARRSVSCSSVSCSSVSCSSVSCSSLRGSAAARPA</sequence>
<protein>
    <submittedName>
        <fullName evidence="1">Uncharacterized protein</fullName>
    </submittedName>
</protein>
<reference evidence="1 2" key="1">
    <citation type="submission" date="2019-03" db="EMBL/GenBank/DDBJ databases">
        <title>First draft genome of Liparis tanakae, snailfish: a comprehensive survey of snailfish specific genes.</title>
        <authorList>
            <person name="Kim W."/>
            <person name="Song I."/>
            <person name="Jeong J.-H."/>
            <person name="Kim D."/>
            <person name="Kim S."/>
            <person name="Ryu S."/>
            <person name="Song J.Y."/>
            <person name="Lee S.K."/>
        </authorList>
    </citation>
    <scope>NUCLEOTIDE SEQUENCE [LARGE SCALE GENOMIC DNA]</scope>
    <source>
        <tissue evidence="1">Muscle</tissue>
    </source>
</reference>